<protein>
    <submittedName>
        <fullName evidence="2">Uncharacterized protein</fullName>
    </submittedName>
</protein>
<keyword evidence="3" id="KW-1185">Reference proteome</keyword>
<evidence type="ECO:0000256" key="1">
    <source>
        <dbReference type="SAM" id="MobiDB-lite"/>
    </source>
</evidence>
<feature type="region of interest" description="Disordered" evidence="1">
    <location>
        <begin position="16"/>
        <end position="36"/>
    </location>
</feature>
<gene>
    <name evidence="2" type="ORF">OUY22_13175</name>
</gene>
<proteinExistence type="predicted"/>
<evidence type="ECO:0000313" key="2">
    <source>
        <dbReference type="EMBL" id="MDA0634370.1"/>
    </source>
</evidence>
<organism evidence="2 3">
    <name type="scientific">Nonomuraea corallina</name>
    <dbReference type="NCBI Taxonomy" id="2989783"/>
    <lineage>
        <taxon>Bacteria</taxon>
        <taxon>Bacillati</taxon>
        <taxon>Actinomycetota</taxon>
        <taxon>Actinomycetes</taxon>
        <taxon>Streptosporangiales</taxon>
        <taxon>Streptosporangiaceae</taxon>
        <taxon>Nonomuraea</taxon>
    </lineage>
</organism>
<accession>A0ABT4SBL6</accession>
<comment type="caution">
    <text evidence="2">The sequence shown here is derived from an EMBL/GenBank/DDBJ whole genome shotgun (WGS) entry which is preliminary data.</text>
</comment>
<evidence type="ECO:0000313" key="3">
    <source>
        <dbReference type="Proteomes" id="UP001144036"/>
    </source>
</evidence>
<name>A0ABT4SBL6_9ACTN</name>
<reference evidence="2" key="1">
    <citation type="submission" date="2022-11" db="EMBL/GenBank/DDBJ databases">
        <title>Nonomuraea corallina sp. nov., a new species of the genus Nonomuraea isolated from sea side sediment in Thai sea.</title>
        <authorList>
            <person name="Ngamcharungchit C."/>
            <person name="Matsumoto A."/>
            <person name="Suriyachadkun C."/>
            <person name="Panbangred W."/>
            <person name="Inahashi Y."/>
            <person name="Intra B."/>
        </authorList>
    </citation>
    <scope>NUCLEOTIDE SEQUENCE</scope>
    <source>
        <strain evidence="2">MCN248</strain>
    </source>
</reference>
<sequence length="60" mass="6379">MSTPYTRILQALYDRTGHAPRGSATQKSTLCPAHDDRHPSLSVGVTSTGVVVITCHAGCR</sequence>
<dbReference type="Proteomes" id="UP001144036">
    <property type="component" value="Unassembled WGS sequence"/>
</dbReference>
<dbReference type="RefSeq" id="WP_270155180.1">
    <property type="nucleotide sequence ID" value="NZ_JAPNNL010000041.1"/>
</dbReference>
<dbReference type="EMBL" id="JAPNNL010000041">
    <property type="protein sequence ID" value="MDA0634370.1"/>
    <property type="molecule type" value="Genomic_DNA"/>
</dbReference>